<reference evidence="3 4" key="1">
    <citation type="submission" date="2019-01" db="EMBL/GenBank/DDBJ databases">
        <title>Draft genome sequences of the type strains of six Macrococcus species.</title>
        <authorList>
            <person name="Mazhar S."/>
            <person name="Altermann E."/>
            <person name="Hill C."/>
            <person name="Mcauliffe O."/>
        </authorList>
    </citation>
    <scope>NUCLEOTIDE SEQUENCE [LARGE SCALE GENOMIC DNA]</scope>
    <source>
        <strain evidence="3 4">ATCC 51828</strain>
    </source>
</reference>
<dbReference type="HAMAP" id="MF_00707">
    <property type="entry name" value="UPF0735"/>
    <property type="match status" value="1"/>
</dbReference>
<dbReference type="EMBL" id="SCWD01000001">
    <property type="protein sequence ID" value="TDM04443.1"/>
    <property type="molecule type" value="Genomic_DNA"/>
</dbReference>
<dbReference type="InterPro" id="IPR002912">
    <property type="entry name" value="ACT_dom"/>
</dbReference>
<accession>A0A9Q8CKM7</accession>
<dbReference type="PIRSF" id="PIRSF025624">
    <property type="entry name" value="ACT_PheB"/>
    <property type="match status" value="1"/>
</dbReference>
<comment type="caution">
    <text evidence="3">The sequence shown here is derived from an EMBL/GenBank/DDBJ whole genome shotgun (WGS) entry which is preliminary data.</text>
</comment>
<dbReference type="OrthoDB" id="9788773at2"/>
<dbReference type="NCBIfam" id="NF003361">
    <property type="entry name" value="PRK04435.1"/>
    <property type="match status" value="1"/>
</dbReference>
<comment type="similarity">
    <text evidence="1">Belongs to the UPF0735 family.</text>
</comment>
<protein>
    <recommendedName>
        <fullName evidence="1">UPF0735 ACT domain-containing protein ERX40_04545</fullName>
    </recommendedName>
</protein>
<evidence type="ECO:0000259" key="2">
    <source>
        <dbReference type="PROSITE" id="PS51671"/>
    </source>
</evidence>
<dbReference type="InterPro" id="IPR008310">
    <property type="entry name" value="UPF0735_ACT_dom-cont"/>
</dbReference>
<dbReference type="Proteomes" id="UP000295280">
    <property type="component" value="Unassembled WGS sequence"/>
</dbReference>
<evidence type="ECO:0000313" key="3">
    <source>
        <dbReference type="EMBL" id="TDM04443.1"/>
    </source>
</evidence>
<keyword evidence="4" id="KW-1185">Reference proteome</keyword>
<dbReference type="PROSITE" id="PS51671">
    <property type="entry name" value="ACT"/>
    <property type="match status" value="1"/>
</dbReference>
<evidence type="ECO:0000256" key="1">
    <source>
        <dbReference type="HAMAP-Rule" id="MF_00707"/>
    </source>
</evidence>
<dbReference type="SUPFAM" id="SSF55021">
    <property type="entry name" value="ACT-like"/>
    <property type="match status" value="1"/>
</dbReference>
<evidence type="ECO:0000313" key="4">
    <source>
        <dbReference type="Proteomes" id="UP000295280"/>
    </source>
</evidence>
<organism evidence="3 4">
    <name type="scientific">Macrococcus carouselicus</name>
    <dbReference type="NCBI Taxonomy" id="69969"/>
    <lineage>
        <taxon>Bacteria</taxon>
        <taxon>Bacillati</taxon>
        <taxon>Bacillota</taxon>
        <taxon>Bacilli</taxon>
        <taxon>Bacillales</taxon>
        <taxon>Staphylococcaceae</taxon>
        <taxon>Macrococcus</taxon>
    </lineage>
</organism>
<gene>
    <name evidence="3" type="ORF">ERX40_04545</name>
</gene>
<dbReference type="InterPro" id="IPR045865">
    <property type="entry name" value="ACT-like_dom_sf"/>
</dbReference>
<dbReference type="RefSeq" id="WP_133417303.1">
    <property type="nucleotide sequence ID" value="NZ_SCWD01000001.1"/>
</dbReference>
<dbReference type="Gene3D" id="3.30.70.260">
    <property type="match status" value="1"/>
</dbReference>
<dbReference type="AlphaFoldDB" id="A0A9Q8CKM7"/>
<proteinExistence type="inferred from homology"/>
<sequence length="149" mass="17111">MMSDGQKYYLIREDVLPESVKKTLKVKKLLEREPQISIFEAVKQYDLSRSAYYKFKDTIFPVEDQTRERNISLLLHVDDNVGLLYRVLEEIAAENGSVLTIHQSLPIMEKATVTVSLNATHMVLTINELLDKLKEIDGVNQVQLLGMNM</sequence>
<feature type="domain" description="ACT" evidence="2">
    <location>
        <begin position="72"/>
        <end position="147"/>
    </location>
</feature>
<name>A0A9Q8CKM7_9STAP</name>